<dbReference type="Pfam" id="PF04397">
    <property type="entry name" value="LytTR"/>
    <property type="match status" value="1"/>
</dbReference>
<evidence type="ECO:0000256" key="3">
    <source>
        <dbReference type="ARBA" id="ARBA00023015"/>
    </source>
</evidence>
<dbReference type="PANTHER" id="PTHR48111:SF1">
    <property type="entry name" value="TWO-COMPONENT RESPONSE REGULATOR ORR33"/>
    <property type="match status" value="1"/>
</dbReference>
<evidence type="ECO:0000313" key="8">
    <source>
        <dbReference type="EMBL" id="QJD81566.1"/>
    </source>
</evidence>
<organism evidence="8 9">
    <name type="scientific">Spirosoma rhododendri</name>
    <dbReference type="NCBI Taxonomy" id="2728024"/>
    <lineage>
        <taxon>Bacteria</taxon>
        <taxon>Pseudomonadati</taxon>
        <taxon>Bacteroidota</taxon>
        <taxon>Cytophagia</taxon>
        <taxon>Cytophagales</taxon>
        <taxon>Cytophagaceae</taxon>
        <taxon>Spirosoma</taxon>
    </lineage>
</organism>
<dbReference type="AlphaFoldDB" id="A0A7L5DT10"/>
<evidence type="ECO:0000256" key="4">
    <source>
        <dbReference type="ARBA" id="ARBA00023125"/>
    </source>
</evidence>
<dbReference type="Pfam" id="PF00072">
    <property type="entry name" value="Response_reg"/>
    <property type="match status" value="1"/>
</dbReference>
<proteinExistence type="predicted"/>
<feature type="domain" description="Response regulatory" evidence="7">
    <location>
        <begin position="6"/>
        <end position="124"/>
    </location>
</feature>
<dbReference type="Gene3D" id="3.40.50.2300">
    <property type="match status" value="1"/>
</dbReference>
<keyword evidence="3" id="KW-0805">Transcription regulation</keyword>
<sequence length="256" mass="28760">MADTISILIVEDELLIAETLRYSVEDLGFTVIGIASTFEQAIALIDQHRPDLTLLDINLNSERTTDSGLALADRLANDYRSAFIFLTAYSDYDTILQATRLRPGGYLIKPINPATLFAAIQTTIENQINSTKPAATANQPTQQRDFFFIKVGNRNVKIHWRNVYCLEASKNYVQIRVIGTPVTYNVRGTLSFVQQQLVPVAIQPYLKQFSRSTVINIQHVTHFDADFVYCGSFKAGNSRFSYKELQVLLTDLPASL</sequence>
<keyword evidence="9" id="KW-1185">Reference proteome</keyword>
<dbReference type="KEGG" id="srho:HH216_24680"/>
<evidence type="ECO:0000313" key="9">
    <source>
        <dbReference type="Proteomes" id="UP000501128"/>
    </source>
</evidence>
<name>A0A7L5DT10_9BACT</name>
<dbReference type="InterPro" id="IPR039420">
    <property type="entry name" value="WalR-like"/>
</dbReference>
<evidence type="ECO:0000259" key="7">
    <source>
        <dbReference type="PROSITE" id="PS50110"/>
    </source>
</evidence>
<dbReference type="SMART" id="SM00850">
    <property type="entry name" value="LytTR"/>
    <property type="match status" value="1"/>
</dbReference>
<keyword evidence="8" id="KW-0614">Plasmid</keyword>
<feature type="modified residue" description="4-aspartylphosphate" evidence="6">
    <location>
        <position position="56"/>
    </location>
</feature>
<evidence type="ECO:0000256" key="6">
    <source>
        <dbReference type="PROSITE-ProRule" id="PRU00169"/>
    </source>
</evidence>
<dbReference type="EMBL" id="CP051678">
    <property type="protein sequence ID" value="QJD81566.1"/>
    <property type="molecule type" value="Genomic_DNA"/>
</dbReference>
<dbReference type="PANTHER" id="PTHR48111">
    <property type="entry name" value="REGULATOR OF RPOS"/>
    <property type="match status" value="1"/>
</dbReference>
<dbReference type="InterPro" id="IPR007492">
    <property type="entry name" value="LytTR_DNA-bd_dom"/>
</dbReference>
<dbReference type="GO" id="GO:0000156">
    <property type="term" value="F:phosphorelay response regulator activity"/>
    <property type="evidence" value="ECO:0007669"/>
    <property type="project" value="TreeGrafter"/>
</dbReference>
<geneLocation type="plasmid" evidence="8 9">
    <name>unnamed1</name>
</geneLocation>
<dbReference type="GO" id="GO:0006355">
    <property type="term" value="P:regulation of DNA-templated transcription"/>
    <property type="evidence" value="ECO:0007669"/>
    <property type="project" value="TreeGrafter"/>
</dbReference>
<keyword evidence="5" id="KW-0804">Transcription</keyword>
<accession>A0A7L5DT10</accession>
<keyword evidence="4" id="KW-0238">DNA-binding</keyword>
<protein>
    <submittedName>
        <fullName evidence="8">Response regulator transcription factor</fullName>
    </submittedName>
</protein>
<reference evidence="8 9" key="1">
    <citation type="submission" date="2020-04" db="EMBL/GenBank/DDBJ databases">
        <title>Genome sequencing of novel species.</title>
        <authorList>
            <person name="Heo J."/>
            <person name="Kim S.-J."/>
            <person name="Kim J.-S."/>
            <person name="Hong S.-B."/>
            <person name="Kwon S.-W."/>
        </authorList>
    </citation>
    <scope>NUCLEOTIDE SEQUENCE [LARGE SCALE GENOMIC DNA]</scope>
    <source>
        <strain evidence="8 9">CJU-R4</strain>
        <plasmid evidence="8 9">unnamed1</plasmid>
    </source>
</reference>
<dbReference type="Gene3D" id="2.40.50.1020">
    <property type="entry name" value="LytTr DNA-binding domain"/>
    <property type="match status" value="1"/>
</dbReference>
<keyword evidence="1 6" id="KW-0597">Phosphoprotein</keyword>
<dbReference type="RefSeq" id="WP_169553584.1">
    <property type="nucleotide sequence ID" value="NZ_CP051678.1"/>
</dbReference>
<dbReference type="GO" id="GO:0000976">
    <property type="term" value="F:transcription cis-regulatory region binding"/>
    <property type="evidence" value="ECO:0007669"/>
    <property type="project" value="TreeGrafter"/>
</dbReference>
<dbReference type="InterPro" id="IPR011006">
    <property type="entry name" value="CheY-like_superfamily"/>
</dbReference>
<evidence type="ECO:0000256" key="5">
    <source>
        <dbReference type="ARBA" id="ARBA00023163"/>
    </source>
</evidence>
<dbReference type="InterPro" id="IPR001789">
    <property type="entry name" value="Sig_transdc_resp-reg_receiver"/>
</dbReference>
<keyword evidence="2" id="KW-0902">Two-component regulatory system</keyword>
<evidence type="ECO:0000256" key="1">
    <source>
        <dbReference type="ARBA" id="ARBA00022553"/>
    </source>
</evidence>
<dbReference type="PROSITE" id="PS50110">
    <property type="entry name" value="RESPONSE_REGULATORY"/>
    <property type="match status" value="1"/>
</dbReference>
<dbReference type="GO" id="GO:0005829">
    <property type="term" value="C:cytosol"/>
    <property type="evidence" value="ECO:0007669"/>
    <property type="project" value="TreeGrafter"/>
</dbReference>
<dbReference type="SUPFAM" id="SSF52172">
    <property type="entry name" value="CheY-like"/>
    <property type="match status" value="1"/>
</dbReference>
<dbReference type="GO" id="GO:0032993">
    <property type="term" value="C:protein-DNA complex"/>
    <property type="evidence" value="ECO:0007669"/>
    <property type="project" value="TreeGrafter"/>
</dbReference>
<dbReference type="Proteomes" id="UP000501128">
    <property type="component" value="Plasmid unnamed1"/>
</dbReference>
<dbReference type="SMART" id="SM00448">
    <property type="entry name" value="REC"/>
    <property type="match status" value="1"/>
</dbReference>
<gene>
    <name evidence="8" type="ORF">HH216_24680</name>
</gene>
<evidence type="ECO:0000256" key="2">
    <source>
        <dbReference type="ARBA" id="ARBA00023012"/>
    </source>
</evidence>